<organism evidence="3 4">
    <name type="scientific">Dreissena polymorpha</name>
    <name type="common">Zebra mussel</name>
    <name type="synonym">Mytilus polymorpha</name>
    <dbReference type="NCBI Taxonomy" id="45954"/>
    <lineage>
        <taxon>Eukaryota</taxon>
        <taxon>Metazoa</taxon>
        <taxon>Spiralia</taxon>
        <taxon>Lophotrochozoa</taxon>
        <taxon>Mollusca</taxon>
        <taxon>Bivalvia</taxon>
        <taxon>Autobranchia</taxon>
        <taxon>Heteroconchia</taxon>
        <taxon>Euheterodonta</taxon>
        <taxon>Imparidentia</taxon>
        <taxon>Neoheterodontei</taxon>
        <taxon>Myida</taxon>
        <taxon>Dreissenoidea</taxon>
        <taxon>Dreissenidae</taxon>
        <taxon>Dreissena</taxon>
    </lineage>
</organism>
<feature type="compositionally biased region" description="Basic and acidic residues" evidence="1">
    <location>
        <begin position="108"/>
        <end position="122"/>
    </location>
</feature>
<keyword evidence="2" id="KW-1133">Transmembrane helix</keyword>
<accession>A0A9D4N717</accession>
<evidence type="ECO:0000256" key="1">
    <source>
        <dbReference type="SAM" id="MobiDB-lite"/>
    </source>
</evidence>
<keyword evidence="4" id="KW-1185">Reference proteome</keyword>
<reference evidence="3" key="1">
    <citation type="journal article" date="2019" name="bioRxiv">
        <title>The Genome of the Zebra Mussel, Dreissena polymorpha: A Resource for Invasive Species Research.</title>
        <authorList>
            <person name="McCartney M.A."/>
            <person name="Auch B."/>
            <person name="Kono T."/>
            <person name="Mallez S."/>
            <person name="Zhang Y."/>
            <person name="Obille A."/>
            <person name="Becker A."/>
            <person name="Abrahante J.E."/>
            <person name="Garbe J."/>
            <person name="Badalamenti J.P."/>
            <person name="Herman A."/>
            <person name="Mangelson H."/>
            <person name="Liachko I."/>
            <person name="Sullivan S."/>
            <person name="Sone E.D."/>
            <person name="Koren S."/>
            <person name="Silverstein K.A.T."/>
            <person name="Beckman K.B."/>
            <person name="Gohl D.M."/>
        </authorList>
    </citation>
    <scope>NUCLEOTIDE SEQUENCE</scope>
    <source>
        <strain evidence="3">Duluth1</strain>
        <tissue evidence="3">Whole animal</tissue>
    </source>
</reference>
<sequence>MPEKWLLVLLIVGGTALVFLVCFPIDFCLYRRRKRQVRRRKWDALKHSAAAKKVAIQHASFGANVTTNISCDDPNDFSSAPRESTKNRARWSFQRLITLIRRNQKDRMLDQEARLTKPKQTDDSSGNSASTPSPNSCELTVDDCGPTATQSDDKARLFENNTVNLTTSLRGGTDCKGVQLVNKLPHTTYTKLAKIPSAWGESDELLNYESKESVNETELACPDKSDHDKAHSKHCSTKPVSRQHTITVKEIDTMQSIVEDTSRTSSQTPHFCGKSKIDQPDISYHRCSIENLDDDYITSGSRYQRIVFQNPGLSNTEEPDIPDTVYELNLNDSVDKKEGVNKKSTPSPTISTGTGKESPQNCRVVSAISEDGLEMQKLNLHTVRLDVSKKRKASLTDDILSSSRSKSKPLIESELQSTYSLPVLNIRAEPN</sequence>
<dbReference type="Proteomes" id="UP000828390">
    <property type="component" value="Unassembled WGS sequence"/>
</dbReference>
<evidence type="ECO:0000313" key="4">
    <source>
        <dbReference type="Proteomes" id="UP000828390"/>
    </source>
</evidence>
<name>A0A9D4N717_DREPO</name>
<feature type="transmembrane region" description="Helical" evidence="2">
    <location>
        <begin position="6"/>
        <end position="30"/>
    </location>
</feature>
<evidence type="ECO:0000313" key="3">
    <source>
        <dbReference type="EMBL" id="KAH3890928.1"/>
    </source>
</evidence>
<feature type="region of interest" description="Disordered" evidence="1">
    <location>
        <begin position="217"/>
        <end position="244"/>
    </location>
</feature>
<protein>
    <submittedName>
        <fullName evidence="3">Uncharacterized protein</fullName>
    </submittedName>
</protein>
<dbReference type="EMBL" id="JAIWYP010000001">
    <property type="protein sequence ID" value="KAH3890928.1"/>
    <property type="molecule type" value="Genomic_DNA"/>
</dbReference>
<comment type="caution">
    <text evidence="3">The sequence shown here is derived from an EMBL/GenBank/DDBJ whole genome shotgun (WGS) entry which is preliminary data.</text>
</comment>
<gene>
    <name evidence="3" type="ORF">DPMN_015017</name>
</gene>
<keyword evidence="2" id="KW-0472">Membrane</keyword>
<proteinExistence type="predicted"/>
<dbReference type="AlphaFoldDB" id="A0A9D4N717"/>
<feature type="region of interest" description="Disordered" evidence="1">
    <location>
        <begin position="336"/>
        <end position="360"/>
    </location>
</feature>
<feature type="compositionally biased region" description="Polar residues" evidence="1">
    <location>
        <begin position="123"/>
        <end position="138"/>
    </location>
</feature>
<feature type="region of interest" description="Disordered" evidence="1">
    <location>
        <begin position="108"/>
        <end position="155"/>
    </location>
</feature>
<feature type="compositionally biased region" description="Low complexity" evidence="1">
    <location>
        <begin position="342"/>
        <end position="356"/>
    </location>
</feature>
<evidence type="ECO:0000256" key="2">
    <source>
        <dbReference type="SAM" id="Phobius"/>
    </source>
</evidence>
<keyword evidence="2" id="KW-0812">Transmembrane</keyword>
<reference evidence="3" key="2">
    <citation type="submission" date="2020-11" db="EMBL/GenBank/DDBJ databases">
        <authorList>
            <person name="McCartney M.A."/>
            <person name="Auch B."/>
            <person name="Kono T."/>
            <person name="Mallez S."/>
            <person name="Becker A."/>
            <person name="Gohl D.M."/>
            <person name="Silverstein K.A.T."/>
            <person name="Koren S."/>
            <person name="Bechman K.B."/>
            <person name="Herman A."/>
            <person name="Abrahante J.E."/>
            <person name="Garbe J."/>
        </authorList>
    </citation>
    <scope>NUCLEOTIDE SEQUENCE</scope>
    <source>
        <strain evidence="3">Duluth1</strain>
        <tissue evidence="3">Whole animal</tissue>
    </source>
</reference>